<gene>
    <name evidence="1" type="ORF">K466DRAFT_665573</name>
</gene>
<dbReference type="Proteomes" id="UP000308197">
    <property type="component" value="Unassembled WGS sequence"/>
</dbReference>
<dbReference type="InParanoid" id="A0A5C3P3H1"/>
<proteinExistence type="predicted"/>
<organism evidence="1 2">
    <name type="scientific">Polyporus arcularius HHB13444</name>
    <dbReference type="NCBI Taxonomy" id="1314778"/>
    <lineage>
        <taxon>Eukaryota</taxon>
        <taxon>Fungi</taxon>
        <taxon>Dikarya</taxon>
        <taxon>Basidiomycota</taxon>
        <taxon>Agaricomycotina</taxon>
        <taxon>Agaricomycetes</taxon>
        <taxon>Polyporales</taxon>
        <taxon>Polyporaceae</taxon>
        <taxon>Polyporus</taxon>
    </lineage>
</organism>
<protein>
    <submittedName>
        <fullName evidence="1">Uncharacterized protein</fullName>
    </submittedName>
</protein>
<accession>A0A5C3P3H1</accession>
<dbReference type="EMBL" id="ML211363">
    <property type="protein sequence ID" value="TFK83812.1"/>
    <property type="molecule type" value="Genomic_DNA"/>
</dbReference>
<reference evidence="1 2" key="1">
    <citation type="journal article" date="2019" name="Nat. Ecol. Evol.">
        <title>Megaphylogeny resolves global patterns of mushroom evolution.</title>
        <authorList>
            <person name="Varga T."/>
            <person name="Krizsan K."/>
            <person name="Foldi C."/>
            <person name="Dima B."/>
            <person name="Sanchez-Garcia M."/>
            <person name="Sanchez-Ramirez S."/>
            <person name="Szollosi G.J."/>
            <person name="Szarkandi J.G."/>
            <person name="Papp V."/>
            <person name="Albert L."/>
            <person name="Andreopoulos W."/>
            <person name="Angelini C."/>
            <person name="Antonin V."/>
            <person name="Barry K.W."/>
            <person name="Bougher N.L."/>
            <person name="Buchanan P."/>
            <person name="Buyck B."/>
            <person name="Bense V."/>
            <person name="Catcheside P."/>
            <person name="Chovatia M."/>
            <person name="Cooper J."/>
            <person name="Damon W."/>
            <person name="Desjardin D."/>
            <person name="Finy P."/>
            <person name="Geml J."/>
            <person name="Haridas S."/>
            <person name="Hughes K."/>
            <person name="Justo A."/>
            <person name="Karasinski D."/>
            <person name="Kautmanova I."/>
            <person name="Kiss B."/>
            <person name="Kocsube S."/>
            <person name="Kotiranta H."/>
            <person name="LaButti K.M."/>
            <person name="Lechner B.E."/>
            <person name="Liimatainen K."/>
            <person name="Lipzen A."/>
            <person name="Lukacs Z."/>
            <person name="Mihaltcheva S."/>
            <person name="Morgado L.N."/>
            <person name="Niskanen T."/>
            <person name="Noordeloos M.E."/>
            <person name="Ohm R.A."/>
            <person name="Ortiz-Santana B."/>
            <person name="Ovrebo C."/>
            <person name="Racz N."/>
            <person name="Riley R."/>
            <person name="Savchenko A."/>
            <person name="Shiryaev A."/>
            <person name="Soop K."/>
            <person name="Spirin V."/>
            <person name="Szebenyi C."/>
            <person name="Tomsovsky M."/>
            <person name="Tulloss R.E."/>
            <person name="Uehling J."/>
            <person name="Grigoriev I.V."/>
            <person name="Vagvolgyi C."/>
            <person name="Papp T."/>
            <person name="Martin F.M."/>
            <person name="Miettinen O."/>
            <person name="Hibbett D.S."/>
            <person name="Nagy L.G."/>
        </authorList>
    </citation>
    <scope>NUCLEOTIDE SEQUENCE [LARGE SCALE GENOMIC DNA]</scope>
    <source>
        <strain evidence="1 2">HHB13444</strain>
    </source>
</reference>
<sequence length="374" mass="41841">MFSPFSFASYLTSSQSRPNVDVEMADAHPQTAGMADVGIARNLELCNTMFSFLRSLPVQVNPQQRRKFEAAVDTLAMFVEEVKGSQHLFKPCSRVTREDLETNVGLEFGKCVIKQGSRLNTLMNADGPELPSAYIETLVGRTRWIADHCIPKNEPSARFMVYEVFVASIQTIETQSTKPFRRVRLFPEYPVGRRAIFVKHPDSSKDLSLTLTGITDYGLVEYPSSPVTDTDRVFQAYLAKDDHDISVFHKAINNRLTMGNILLVEAKKEDFGFQNAIPEAAAQALAALVDTSATEVTFMVSNGRGYLPGRVYVRADGKYRCETLASPPSLSIISPEDSKDEKLEAVKQAYIIVQLLVLLLDHEMSWEDIFHAQE</sequence>
<keyword evidence="2" id="KW-1185">Reference proteome</keyword>
<evidence type="ECO:0000313" key="2">
    <source>
        <dbReference type="Proteomes" id="UP000308197"/>
    </source>
</evidence>
<name>A0A5C3P3H1_9APHY</name>
<evidence type="ECO:0000313" key="1">
    <source>
        <dbReference type="EMBL" id="TFK83812.1"/>
    </source>
</evidence>
<dbReference type="AlphaFoldDB" id="A0A5C3P3H1"/>